<dbReference type="Proteomes" id="UP000007819">
    <property type="component" value="Chromosome A1"/>
</dbReference>
<keyword evidence="7" id="KW-1185">Reference proteome</keyword>
<dbReference type="KEGG" id="api:100163610"/>
<dbReference type="PANTHER" id="PTHR12778">
    <property type="entry name" value="SOLUTE CARRIER FAMILY 33 ACETYL-COA TRANSPORTER -RELATED"/>
    <property type="match status" value="1"/>
</dbReference>
<dbReference type="InterPro" id="IPR036259">
    <property type="entry name" value="MFS_trans_sf"/>
</dbReference>
<dbReference type="GO" id="GO:0016020">
    <property type="term" value="C:membrane"/>
    <property type="evidence" value="ECO:0007669"/>
    <property type="project" value="UniProtKB-SubCell"/>
</dbReference>
<name>A0A8R2NQS9_ACYPI</name>
<evidence type="ECO:0000313" key="7">
    <source>
        <dbReference type="Proteomes" id="UP000007819"/>
    </source>
</evidence>
<proteinExistence type="predicted"/>
<dbReference type="EnsemblMetazoa" id="XM_029487444.1">
    <property type="protein sequence ID" value="XP_029343304.1"/>
    <property type="gene ID" value="LOC100163610"/>
</dbReference>
<feature type="transmembrane region" description="Helical" evidence="5">
    <location>
        <begin position="98"/>
        <end position="117"/>
    </location>
</feature>
<dbReference type="GO" id="GO:0008521">
    <property type="term" value="F:acetyl-CoA transmembrane transporter activity"/>
    <property type="evidence" value="ECO:0007669"/>
    <property type="project" value="InterPro"/>
</dbReference>
<dbReference type="InterPro" id="IPR024371">
    <property type="entry name" value="AcetylCoA_trans_1-like"/>
</dbReference>
<evidence type="ECO:0008006" key="8">
    <source>
        <dbReference type="Google" id="ProtNLM"/>
    </source>
</evidence>
<dbReference type="PANTHER" id="PTHR12778:SF9">
    <property type="entry name" value="ACETYL-COENZYME A TRANSPORTER 1"/>
    <property type="match status" value="1"/>
</dbReference>
<dbReference type="EnsemblMetazoa" id="XM_016804591.2">
    <property type="protein sequence ID" value="XP_016660080.1"/>
    <property type="gene ID" value="LOC100163610"/>
</dbReference>
<keyword evidence="2 5" id="KW-0812">Transmembrane</keyword>
<feature type="transmembrane region" description="Helical" evidence="5">
    <location>
        <begin position="129"/>
        <end position="154"/>
    </location>
</feature>
<feature type="transmembrane region" description="Helical" evidence="5">
    <location>
        <begin position="29"/>
        <end position="53"/>
    </location>
</feature>
<dbReference type="GeneID" id="100163610"/>
<feature type="transmembrane region" description="Helical" evidence="5">
    <location>
        <begin position="214"/>
        <end position="231"/>
    </location>
</feature>
<dbReference type="InterPro" id="IPR004752">
    <property type="entry name" value="AmpG_permease/AT-1"/>
</dbReference>
<feature type="transmembrane region" description="Helical" evidence="5">
    <location>
        <begin position="334"/>
        <end position="355"/>
    </location>
</feature>
<evidence type="ECO:0000313" key="6">
    <source>
        <dbReference type="EnsemblMetazoa" id="XP_029343303.1"/>
    </source>
</evidence>
<dbReference type="OrthoDB" id="6415790at2759"/>
<dbReference type="RefSeq" id="XP_008183158.1">
    <property type="nucleotide sequence ID" value="XM_008184936.2"/>
</dbReference>
<dbReference type="Pfam" id="PF13000">
    <property type="entry name" value="Acatn"/>
    <property type="match status" value="2"/>
</dbReference>
<dbReference type="RefSeq" id="XP_016660080.1">
    <property type="nucleotide sequence ID" value="XM_016804591.1"/>
</dbReference>
<keyword evidence="3 5" id="KW-1133">Transmembrane helix</keyword>
<feature type="transmembrane region" description="Helical" evidence="5">
    <location>
        <begin position="175"/>
        <end position="194"/>
    </location>
</feature>
<evidence type="ECO:0000256" key="3">
    <source>
        <dbReference type="ARBA" id="ARBA00022989"/>
    </source>
</evidence>
<dbReference type="EnsemblMetazoa" id="XM_029487443.1">
    <property type="protein sequence ID" value="XP_029343303.1"/>
    <property type="gene ID" value="LOC100163610"/>
</dbReference>
<organism evidence="6 7">
    <name type="scientific">Acyrthosiphon pisum</name>
    <name type="common">Pea aphid</name>
    <dbReference type="NCBI Taxonomy" id="7029"/>
    <lineage>
        <taxon>Eukaryota</taxon>
        <taxon>Metazoa</taxon>
        <taxon>Ecdysozoa</taxon>
        <taxon>Arthropoda</taxon>
        <taxon>Hexapoda</taxon>
        <taxon>Insecta</taxon>
        <taxon>Pterygota</taxon>
        <taxon>Neoptera</taxon>
        <taxon>Paraneoptera</taxon>
        <taxon>Hemiptera</taxon>
        <taxon>Sternorrhyncha</taxon>
        <taxon>Aphidomorpha</taxon>
        <taxon>Aphidoidea</taxon>
        <taxon>Aphididae</taxon>
        <taxon>Macrosiphini</taxon>
        <taxon>Acyrthosiphon</taxon>
    </lineage>
</organism>
<feature type="transmembrane region" description="Helical" evidence="5">
    <location>
        <begin position="466"/>
        <end position="484"/>
    </location>
</feature>
<feature type="transmembrane region" description="Helical" evidence="5">
    <location>
        <begin position="299"/>
        <end position="322"/>
    </location>
</feature>
<reference evidence="7" key="1">
    <citation type="submission" date="2010-06" db="EMBL/GenBank/DDBJ databases">
        <authorList>
            <person name="Jiang H."/>
            <person name="Abraham K."/>
            <person name="Ali S."/>
            <person name="Alsbrooks S.L."/>
            <person name="Anim B.N."/>
            <person name="Anosike U.S."/>
            <person name="Attaway T."/>
            <person name="Bandaranaike D.P."/>
            <person name="Battles P.K."/>
            <person name="Bell S.N."/>
            <person name="Bell A.V."/>
            <person name="Beltran B."/>
            <person name="Bickham C."/>
            <person name="Bustamante Y."/>
            <person name="Caleb T."/>
            <person name="Canada A."/>
            <person name="Cardenas V."/>
            <person name="Carter K."/>
            <person name="Chacko J."/>
            <person name="Chandrabose M.N."/>
            <person name="Chavez D."/>
            <person name="Chavez A."/>
            <person name="Chen L."/>
            <person name="Chu H.-S."/>
            <person name="Claassen K.J."/>
            <person name="Cockrell R."/>
            <person name="Collins M."/>
            <person name="Cooper J.A."/>
            <person name="Cree A."/>
            <person name="Curry S.M."/>
            <person name="Da Y."/>
            <person name="Dao M.D."/>
            <person name="Das B."/>
            <person name="Davila M.-L."/>
            <person name="Davy-Carroll L."/>
            <person name="Denson S."/>
            <person name="Dinh H."/>
            <person name="Ebong V.E."/>
            <person name="Edwards J.R."/>
            <person name="Egan A."/>
            <person name="El-Daye J."/>
            <person name="Escobedo L."/>
            <person name="Fernandez S."/>
            <person name="Fernando P.R."/>
            <person name="Flagg N."/>
            <person name="Forbes L.D."/>
            <person name="Fowler R.G."/>
            <person name="Fu Q."/>
            <person name="Gabisi R.A."/>
            <person name="Ganer J."/>
            <person name="Garbino Pronczuk A."/>
            <person name="Garcia R.M."/>
            <person name="Garner T."/>
            <person name="Garrett T.E."/>
            <person name="Gonzalez D.A."/>
            <person name="Hamid H."/>
            <person name="Hawkins E.S."/>
            <person name="Hirani K."/>
            <person name="Hogues M.E."/>
            <person name="Hollins B."/>
            <person name="Hsiao C.-H."/>
            <person name="Jabil R."/>
            <person name="James M.L."/>
            <person name="Jhangiani S.N."/>
            <person name="Johnson B."/>
            <person name="Johnson Q."/>
            <person name="Joshi V."/>
            <person name="Kalu J.B."/>
            <person name="Kam C."/>
            <person name="Kashfia A."/>
            <person name="Keebler J."/>
            <person name="Kisamo H."/>
            <person name="Kovar C.L."/>
            <person name="Lago L.A."/>
            <person name="Lai C.-Y."/>
            <person name="Laidlaw J."/>
            <person name="Lara F."/>
            <person name="Le T.-K."/>
            <person name="Lee S.L."/>
            <person name="Legall F.H."/>
            <person name="Lemon S.J."/>
            <person name="Lewis L.R."/>
            <person name="Li B."/>
            <person name="Liu Y."/>
            <person name="Liu Y.-S."/>
            <person name="Lopez J."/>
            <person name="Lozado R.J."/>
            <person name="Lu J."/>
            <person name="Madu R.C."/>
            <person name="Maheshwari M."/>
            <person name="Maheshwari R."/>
            <person name="Malloy K."/>
            <person name="Martinez E."/>
            <person name="Mathew T."/>
            <person name="Mercado I.C."/>
            <person name="Mercado C."/>
            <person name="Meyer B."/>
            <person name="Montgomery K."/>
            <person name="Morgan M.B."/>
            <person name="Munidasa M."/>
            <person name="Nazareth L.V."/>
            <person name="Nelson J."/>
            <person name="Ng B.M."/>
            <person name="Nguyen N.B."/>
            <person name="Nguyen P.Q."/>
            <person name="Nguyen T."/>
            <person name="Obregon M."/>
            <person name="Okwuonu G.O."/>
            <person name="Onwere C.G."/>
            <person name="Orozco G."/>
            <person name="Parra A."/>
            <person name="Patel S."/>
            <person name="Patil S."/>
            <person name="Perez A."/>
            <person name="Perez Y."/>
            <person name="Pham C."/>
            <person name="Primus E.L."/>
            <person name="Pu L.-L."/>
            <person name="Puazo M."/>
            <person name="Qin X."/>
            <person name="Quiroz J.B."/>
            <person name="Reese J."/>
            <person name="Richards S."/>
            <person name="Rives C.M."/>
            <person name="Robberts R."/>
            <person name="Ruiz S.J."/>
            <person name="Ruiz M.J."/>
            <person name="Santibanez J."/>
            <person name="Schneider B.W."/>
            <person name="Sisson I."/>
            <person name="Smith M."/>
            <person name="Sodergren E."/>
            <person name="Song X.-Z."/>
            <person name="Song B.B."/>
            <person name="Summersgill H."/>
            <person name="Thelus R."/>
            <person name="Thornton R.D."/>
            <person name="Trejos Z.Y."/>
            <person name="Usmani K."/>
            <person name="Vattathil S."/>
            <person name="Villasana D."/>
            <person name="Walker D.L."/>
            <person name="Wang S."/>
            <person name="Wang K."/>
            <person name="White C.S."/>
            <person name="Williams A.C."/>
            <person name="Williamson J."/>
            <person name="Wilson K."/>
            <person name="Woghiren I.O."/>
            <person name="Woodworth J.R."/>
            <person name="Worley K.C."/>
            <person name="Wright R.A."/>
            <person name="Wu W."/>
            <person name="Young L."/>
            <person name="Zhang L."/>
            <person name="Zhang J."/>
            <person name="Zhu Y."/>
            <person name="Muzny D.M."/>
            <person name="Weinstock G."/>
            <person name="Gibbs R.A."/>
        </authorList>
    </citation>
    <scope>NUCLEOTIDE SEQUENCE [LARGE SCALE GENOMIC DNA]</scope>
    <source>
        <strain evidence="7">LSR1</strain>
    </source>
</reference>
<keyword evidence="4 5" id="KW-0472">Membrane</keyword>
<dbReference type="AlphaFoldDB" id="A0A8R2NQS9"/>
<accession>A0A8R2NQS9</accession>
<dbReference type="OMA" id="FIASTTW"/>
<feature type="transmembrane region" description="Helical" evidence="5">
    <location>
        <begin position="367"/>
        <end position="394"/>
    </location>
</feature>
<dbReference type="EnsemblMetazoa" id="XM_001945365.5">
    <property type="protein sequence ID" value="XP_001945400.1"/>
    <property type="gene ID" value="LOC100163610"/>
</dbReference>
<dbReference type="RefSeq" id="XP_001945400.1">
    <property type="nucleotide sequence ID" value="XM_001945365.4"/>
</dbReference>
<dbReference type="EnsemblMetazoa" id="XM_029487442.1">
    <property type="protein sequence ID" value="XP_029343302.1"/>
    <property type="gene ID" value="LOC100163610"/>
</dbReference>
<comment type="subcellular location">
    <subcellularLocation>
        <location evidence="1">Membrane</location>
        <topology evidence="1">Multi-pass membrane protein</topology>
    </subcellularLocation>
</comment>
<dbReference type="GO" id="GO:0035348">
    <property type="term" value="P:acetyl-CoA transmembrane transport"/>
    <property type="evidence" value="ECO:0007669"/>
    <property type="project" value="InterPro"/>
</dbReference>
<sequence length="506" mass="57747">MIEITHIESLIEKHDTPVTANSKGDKRNIFVLLVLYTLQGVPLGLSLAIPIIIQNMHRSSFKEQAKFSLAVWPFSLKLLWAPLVDSLFIRKLGRRKSWLIPVQYFLGIFFFITGFHINEWLDDGSKVNINALTSVFFILNFLAATQDIIVDGWALTMLKRRNISYASMCNGAGQAFGIFLGYILPILLLSESFWNKWWRTTSIPGGVITLQGYFYFWGIIYIVITTLVAIFKHEKDYLSELDAVDLSIAKTYMLLFSIMKLPSIKMFAIILLTIKMSFCSVDAAFKLKLIDSGITKDEIAAIDLLFIPLNISLPFFITTFTSKEKPLKNYFNTIPYRLLFGVVLATIVYFTPYFLDRTGSLLITYKVFLVLMYSLQQLTVSIMTLTAMTFYASISDPKIGGTNMTLLTTISNLGNVWSKTGALWLIEFLTLKRCSNDPRKLCSTSNNQKEICSLSGGTCEVYIDGFYIETIICTIYGIIWFFIFRKIINNLQSKHVKEWHVEIKIK</sequence>
<evidence type="ECO:0000256" key="5">
    <source>
        <dbReference type="SAM" id="Phobius"/>
    </source>
</evidence>
<evidence type="ECO:0000256" key="2">
    <source>
        <dbReference type="ARBA" id="ARBA00022692"/>
    </source>
</evidence>
<evidence type="ECO:0000256" key="1">
    <source>
        <dbReference type="ARBA" id="ARBA00004141"/>
    </source>
</evidence>
<dbReference type="SUPFAM" id="SSF103473">
    <property type="entry name" value="MFS general substrate transporter"/>
    <property type="match status" value="1"/>
</dbReference>
<evidence type="ECO:0000256" key="4">
    <source>
        <dbReference type="ARBA" id="ARBA00023136"/>
    </source>
</evidence>
<protein>
    <recommendedName>
        <fullName evidence="8">Acetyl-coenzyme A transporter 1</fullName>
    </recommendedName>
</protein>
<dbReference type="EnsemblMetazoa" id="XM_008184936.3">
    <property type="protein sequence ID" value="XP_008183158.1"/>
    <property type="gene ID" value="LOC100163610"/>
</dbReference>
<reference evidence="6" key="2">
    <citation type="submission" date="2022-06" db="UniProtKB">
        <authorList>
            <consortium name="EnsemblMetazoa"/>
        </authorList>
    </citation>
    <scope>IDENTIFICATION</scope>
</reference>